<dbReference type="PROSITE" id="PS51176">
    <property type="entry name" value="PDH_ADH"/>
    <property type="match status" value="1"/>
</dbReference>
<dbReference type="InterPro" id="IPR036291">
    <property type="entry name" value="NAD(P)-bd_dom_sf"/>
</dbReference>
<name>A0A7X9FTT8_9DELT</name>
<dbReference type="Pfam" id="PF02153">
    <property type="entry name" value="PDH_N"/>
    <property type="match status" value="1"/>
</dbReference>
<evidence type="ECO:0000313" key="4">
    <source>
        <dbReference type="Proteomes" id="UP000524246"/>
    </source>
</evidence>
<dbReference type="GO" id="GO:0008977">
    <property type="term" value="F:prephenate dehydrogenase (NAD+) activity"/>
    <property type="evidence" value="ECO:0007669"/>
    <property type="project" value="InterPro"/>
</dbReference>
<dbReference type="Gene3D" id="3.40.50.720">
    <property type="entry name" value="NAD(P)-binding Rossmann-like Domain"/>
    <property type="match status" value="1"/>
</dbReference>
<dbReference type="AlphaFoldDB" id="A0A7X9FTT8"/>
<dbReference type="GO" id="GO:0006571">
    <property type="term" value="P:tyrosine biosynthetic process"/>
    <property type="evidence" value="ECO:0007669"/>
    <property type="project" value="InterPro"/>
</dbReference>
<dbReference type="GO" id="GO:0004665">
    <property type="term" value="F:prephenate dehydrogenase (NADP+) activity"/>
    <property type="evidence" value="ECO:0007669"/>
    <property type="project" value="InterPro"/>
</dbReference>
<dbReference type="PANTHER" id="PTHR21363:SF0">
    <property type="entry name" value="PREPHENATE DEHYDROGENASE [NADP(+)]"/>
    <property type="match status" value="1"/>
</dbReference>
<dbReference type="EMBL" id="JAAZON010000595">
    <property type="protein sequence ID" value="NMC64072.1"/>
    <property type="molecule type" value="Genomic_DNA"/>
</dbReference>
<feature type="non-terminal residue" evidence="3">
    <location>
        <position position="138"/>
    </location>
</feature>
<protein>
    <submittedName>
        <fullName evidence="3">Prephenate dehydrogenase/arogenate dehydrogenase family protein</fullName>
    </submittedName>
</protein>
<organism evidence="3 4">
    <name type="scientific">SAR324 cluster bacterium</name>
    <dbReference type="NCBI Taxonomy" id="2024889"/>
    <lineage>
        <taxon>Bacteria</taxon>
        <taxon>Deltaproteobacteria</taxon>
        <taxon>SAR324 cluster</taxon>
    </lineage>
</organism>
<dbReference type="PANTHER" id="PTHR21363">
    <property type="entry name" value="PREPHENATE DEHYDROGENASE"/>
    <property type="match status" value="1"/>
</dbReference>
<dbReference type="InterPro" id="IPR050812">
    <property type="entry name" value="Preph/Arog_dehydrog"/>
</dbReference>
<gene>
    <name evidence="3" type="ORF">GYA55_12990</name>
</gene>
<dbReference type="InterPro" id="IPR003099">
    <property type="entry name" value="Prephen_DH"/>
</dbReference>
<reference evidence="3 4" key="1">
    <citation type="journal article" date="2020" name="Biotechnol. Biofuels">
        <title>New insights from the biogas microbiome by comprehensive genome-resolved metagenomics of nearly 1600 species originating from multiple anaerobic digesters.</title>
        <authorList>
            <person name="Campanaro S."/>
            <person name="Treu L."/>
            <person name="Rodriguez-R L.M."/>
            <person name="Kovalovszki A."/>
            <person name="Ziels R.M."/>
            <person name="Maus I."/>
            <person name="Zhu X."/>
            <person name="Kougias P.G."/>
            <person name="Basile A."/>
            <person name="Luo G."/>
            <person name="Schluter A."/>
            <person name="Konstantinidis K.T."/>
            <person name="Angelidaki I."/>
        </authorList>
    </citation>
    <scope>NUCLEOTIDE SEQUENCE [LARGE SCALE GENOMIC DNA]</scope>
    <source>
        <strain evidence="3">AS27yjCOA_65</strain>
    </source>
</reference>
<dbReference type="SUPFAM" id="SSF51735">
    <property type="entry name" value="NAD(P)-binding Rossmann-fold domains"/>
    <property type="match status" value="1"/>
</dbReference>
<dbReference type="InterPro" id="IPR046826">
    <property type="entry name" value="PDH_N"/>
</dbReference>
<comment type="caution">
    <text evidence="3">The sequence shown here is derived from an EMBL/GenBank/DDBJ whole genome shotgun (WGS) entry which is preliminary data.</text>
</comment>
<evidence type="ECO:0000313" key="3">
    <source>
        <dbReference type="EMBL" id="NMC64072.1"/>
    </source>
</evidence>
<accession>A0A7X9FTT8</accession>
<keyword evidence="1" id="KW-0560">Oxidoreductase</keyword>
<proteinExistence type="predicted"/>
<dbReference type="Proteomes" id="UP000524246">
    <property type="component" value="Unassembled WGS sequence"/>
</dbReference>
<dbReference type="GO" id="GO:0070403">
    <property type="term" value="F:NAD+ binding"/>
    <property type="evidence" value="ECO:0007669"/>
    <property type="project" value="InterPro"/>
</dbReference>
<sequence length="138" mass="14841">MHPIKTAKNILIIGGKGKMGLLLEKLLSERGHNIASLDKEDVLDKDAIASADIVIIAVPMSIASSITKTVAPLSRKDGLLLDINSLKSEVCAIMKEHCQSECMGTHPLFGPSVKTIEGQNIIVCPIRGGELSEYFLCE</sequence>
<feature type="domain" description="Prephenate/arogenate dehydrogenase" evidence="2">
    <location>
        <begin position="8"/>
        <end position="138"/>
    </location>
</feature>
<evidence type="ECO:0000256" key="1">
    <source>
        <dbReference type="ARBA" id="ARBA00023002"/>
    </source>
</evidence>
<evidence type="ECO:0000259" key="2">
    <source>
        <dbReference type="PROSITE" id="PS51176"/>
    </source>
</evidence>